<organism evidence="2 3">
    <name type="scientific">Ridgeia piscesae</name>
    <name type="common">Tubeworm</name>
    <dbReference type="NCBI Taxonomy" id="27915"/>
    <lineage>
        <taxon>Eukaryota</taxon>
        <taxon>Metazoa</taxon>
        <taxon>Spiralia</taxon>
        <taxon>Lophotrochozoa</taxon>
        <taxon>Annelida</taxon>
        <taxon>Polychaeta</taxon>
        <taxon>Sedentaria</taxon>
        <taxon>Canalipalpata</taxon>
        <taxon>Sabellida</taxon>
        <taxon>Siboglinidae</taxon>
        <taxon>Ridgeia</taxon>
    </lineage>
</organism>
<proteinExistence type="predicted"/>
<dbReference type="EMBL" id="JAODUO010000062">
    <property type="protein sequence ID" value="KAK2191012.1"/>
    <property type="molecule type" value="Genomic_DNA"/>
</dbReference>
<dbReference type="PANTHER" id="PTHR28336">
    <property type="entry name" value="BA1-643"/>
    <property type="match status" value="1"/>
</dbReference>
<evidence type="ECO:0000313" key="2">
    <source>
        <dbReference type="EMBL" id="KAK2191012.1"/>
    </source>
</evidence>
<dbReference type="PANTHER" id="PTHR28336:SF4">
    <property type="entry name" value="DEATH DOMAIN-CONTAINING PROTEIN 1"/>
    <property type="match status" value="1"/>
</dbReference>
<evidence type="ECO:0000256" key="1">
    <source>
        <dbReference type="SAM" id="MobiDB-lite"/>
    </source>
</evidence>
<accession>A0AAD9PAI1</accession>
<keyword evidence="3" id="KW-1185">Reference proteome</keyword>
<name>A0AAD9PAI1_RIDPI</name>
<dbReference type="Proteomes" id="UP001209878">
    <property type="component" value="Unassembled WGS sequence"/>
</dbReference>
<comment type="caution">
    <text evidence="2">The sequence shown here is derived from an EMBL/GenBank/DDBJ whole genome shotgun (WGS) entry which is preliminary data.</text>
</comment>
<evidence type="ECO:0000313" key="3">
    <source>
        <dbReference type="Proteomes" id="UP001209878"/>
    </source>
</evidence>
<dbReference type="Gene3D" id="2.60.220.30">
    <property type="match status" value="1"/>
</dbReference>
<feature type="region of interest" description="Disordered" evidence="1">
    <location>
        <begin position="241"/>
        <end position="268"/>
    </location>
</feature>
<gene>
    <name evidence="2" type="ORF">NP493_62g00009</name>
</gene>
<sequence>MADGTKWPAYKYEVSPGKTDQGIVCLVWGEAPEFTQDMLGCRAVPQVATNFVLDNNQQLLSNIVRLTPTHPDRLLQKPIHVAIPFYAPRPPLGREAVMVAVTDNGQWTALDTKEVTFSCYKNMKFGQAEVAQLTHLAIVSVPKRDSLRLPKQGGKVASRLDNRISFTVEPNTFTQDENIMMQLRPVETSDVNNIKTSKNSKNTALLNCSSMFNIEWQSESFGNPVTVTCPCPPNMNKTTSKAAEQKQKQMANKNQNLNTPKVGHGEDSELQKNAPRWFMGQYGDNNPNNEDDDSEVLFLMSKSSTKGWTVLPVDIQQPKFDLTQFQLKQPIKSLMVMRTKPTVTSSEAETLAKAVEEQLNHKMVAAVVRQNNRDPGDVTLHVVQQTDIDDTMKTLSEDGYSDGPAVGPYFMLAEGDEIEVNFRGNVKSSNKVSDLQQIYNSPVCTSFNFSIDIDNKYMQEKYPMYQGFVQLYKKEKTSEEKVIKGKDGKTQRERIFKTVRIFLCEMLIQR</sequence>
<feature type="compositionally biased region" description="Low complexity" evidence="1">
    <location>
        <begin position="248"/>
        <end position="258"/>
    </location>
</feature>
<dbReference type="AlphaFoldDB" id="A0AAD9PAI1"/>
<protein>
    <submittedName>
        <fullName evidence="2">Uncharacterized protein</fullName>
    </submittedName>
</protein>
<reference evidence="2" key="1">
    <citation type="journal article" date="2023" name="Mol. Biol. Evol.">
        <title>Third-Generation Sequencing Reveals the Adaptive Role of the Epigenome in Three Deep-Sea Polychaetes.</title>
        <authorList>
            <person name="Perez M."/>
            <person name="Aroh O."/>
            <person name="Sun Y."/>
            <person name="Lan Y."/>
            <person name="Juniper S.K."/>
            <person name="Young C.R."/>
            <person name="Angers B."/>
            <person name="Qian P.Y."/>
        </authorList>
    </citation>
    <scope>NUCLEOTIDE SEQUENCE</scope>
    <source>
        <strain evidence="2">R07B-5</strain>
    </source>
</reference>